<accession>A0A212RBU0</accession>
<feature type="compositionally biased region" description="Low complexity" evidence="1">
    <location>
        <begin position="103"/>
        <end position="129"/>
    </location>
</feature>
<dbReference type="RefSeq" id="WP_088520384.1">
    <property type="nucleotide sequence ID" value="NZ_FYDG01000003.1"/>
</dbReference>
<proteinExistence type="predicted"/>
<reference evidence="3" key="1">
    <citation type="submission" date="2017-06" db="EMBL/GenBank/DDBJ databases">
        <authorList>
            <person name="Varghese N."/>
            <person name="Submissions S."/>
        </authorList>
    </citation>
    <scope>NUCLEOTIDE SEQUENCE [LARGE SCALE GENOMIC DNA]</scope>
    <source>
        <strain evidence="3">DSM 137</strain>
    </source>
</reference>
<gene>
    <name evidence="2" type="ORF">SAMN06265338_103272</name>
</gene>
<evidence type="ECO:0000313" key="3">
    <source>
        <dbReference type="Proteomes" id="UP000198418"/>
    </source>
</evidence>
<keyword evidence="3" id="KW-1185">Reference proteome</keyword>
<feature type="compositionally biased region" description="Basic residues" evidence="1">
    <location>
        <begin position="1"/>
        <end position="24"/>
    </location>
</feature>
<feature type="compositionally biased region" description="Low complexity" evidence="1">
    <location>
        <begin position="85"/>
        <end position="96"/>
    </location>
</feature>
<organism evidence="2 3">
    <name type="scientific">Rhodoblastus acidophilus</name>
    <name type="common">Rhodopseudomonas acidophila</name>
    <dbReference type="NCBI Taxonomy" id="1074"/>
    <lineage>
        <taxon>Bacteria</taxon>
        <taxon>Pseudomonadati</taxon>
        <taxon>Pseudomonadota</taxon>
        <taxon>Alphaproteobacteria</taxon>
        <taxon>Hyphomicrobiales</taxon>
        <taxon>Rhodoblastaceae</taxon>
        <taxon>Rhodoblastus</taxon>
    </lineage>
</organism>
<dbReference type="AlphaFoldDB" id="A0A212RBU0"/>
<protein>
    <submittedName>
        <fullName evidence="2">Uncharacterized protein</fullName>
    </submittedName>
</protein>
<name>A0A212RBU0_RHOAC</name>
<feature type="region of interest" description="Disordered" evidence="1">
    <location>
        <begin position="1"/>
        <end position="129"/>
    </location>
</feature>
<evidence type="ECO:0000313" key="2">
    <source>
        <dbReference type="EMBL" id="SNB69687.1"/>
    </source>
</evidence>
<dbReference type="Proteomes" id="UP000198418">
    <property type="component" value="Unassembled WGS sequence"/>
</dbReference>
<evidence type="ECO:0000256" key="1">
    <source>
        <dbReference type="SAM" id="MobiDB-lite"/>
    </source>
</evidence>
<sequence>MSRGAHARHYAPRRHAAAPRRHHVAPATASRTHKGKSRTKEIEPENPKTAGAPIDPGKMTPKSGPAENTLVNRENLVSPPPAPPSNAGAPPAGAVATPVKMSPEPAAGAAPPAPANAPAGPTPGAGDLH</sequence>
<dbReference type="EMBL" id="FYDG01000003">
    <property type="protein sequence ID" value="SNB69687.1"/>
    <property type="molecule type" value="Genomic_DNA"/>
</dbReference>